<feature type="DNA-binding region" description="H-T-H motif" evidence="4">
    <location>
        <begin position="18"/>
        <end position="37"/>
    </location>
</feature>
<name>A0A1Q9LMW7_9PSEU</name>
<dbReference type="PRINTS" id="PR00455">
    <property type="entry name" value="HTHTETR"/>
</dbReference>
<dbReference type="GO" id="GO:0003677">
    <property type="term" value="F:DNA binding"/>
    <property type="evidence" value="ECO:0007669"/>
    <property type="project" value="UniProtKB-UniRule"/>
</dbReference>
<keyword evidence="3" id="KW-0804">Transcription</keyword>
<gene>
    <name evidence="6" type="ORF">BJP25_16810</name>
</gene>
<dbReference type="PANTHER" id="PTHR47506:SF1">
    <property type="entry name" value="HTH-TYPE TRANSCRIPTIONAL REGULATOR YJDC"/>
    <property type="match status" value="1"/>
</dbReference>
<keyword evidence="7" id="KW-1185">Reference proteome</keyword>
<comment type="caution">
    <text evidence="6">The sequence shown here is derived from an EMBL/GenBank/DDBJ whole genome shotgun (WGS) entry which is preliminary data.</text>
</comment>
<dbReference type="PROSITE" id="PS50977">
    <property type="entry name" value="HTH_TETR_2"/>
    <property type="match status" value="1"/>
</dbReference>
<dbReference type="EMBL" id="MKQR01000011">
    <property type="protein sequence ID" value="OLR93370.1"/>
    <property type="molecule type" value="Genomic_DNA"/>
</dbReference>
<evidence type="ECO:0000259" key="5">
    <source>
        <dbReference type="PROSITE" id="PS50977"/>
    </source>
</evidence>
<evidence type="ECO:0000256" key="3">
    <source>
        <dbReference type="ARBA" id="ARBA00023163"/>
    </source>
</evidence>
<dbReference type="AlphaFoldDB" id="A0A1Q9LMW7"/>
<reference evidence="6 7" key="1">
    <citation type="submission" date="2016-10" db="EMBL/GenBank/DDBJ databases">
        <title>The Draft Genome Sequence of Actinokineospora bangkokensis 44EHWT reveals the biosynthetic pathway of antifungal compounds Thailandins with unusual extender unit butylmalonyl-CoA.</title>
        <authorList>
            <person name="Greule A."/>
            <person name="Intra B."/>
            <person name="Flemming S."/>
            <person name="Rommel M.G."/>
            <person name="Panbangred W."/>
            <person name="Bechthold A."/>
        </authorList>
    </citation>
    <scope>NUCLEOTIDE SEQUENCE [LARGE SCALE GENOMIC DNA]</scope>
    <source>
        <strain evidence="6 7">44EHW</strain>
    </source>
</reference>
<feature type="domain" description="HTH tetR-type" evidence="5">
    <location>
        <begin position="1"/>
        <end position="55"/>
    </location>
</feature>
<organism evidence="6 7">
    <name type="scientific">Actinokineospora bangkokensis</name>
    <dbReference type="NCBI Taxonomy" id="1193682"/>
    <lineage>
        <taxon>Bacteria</taxon>
        <taxon>Bacillati</taxon>
        <taxon>Actinomycetota</taxon>
        <taxon>Actinomycetes</taxon>
        <taxon>Pseudonocardiales</taxon>
        <taxon>Pseudonocardiaceae</taxon>
        <taxon>Actinokineospora</taxon>
    </lineage>
</organism>
<sequence>MLDSAMRTFARNGYRATSMDAIARDAKISRPGLYFLFSTKESLFREAVTRTLTEDLTAIEAVLADPATPLADRLLAAFDRWAGRYVGPMAQDIPAVIADNPDLLDEVATSAPDRFATLLHHALAQESPRAHDIAATLTSVSVGLKHQVQTRDTYLDRMRTAIDLLTP</sequence>
<dbReference type="InterPro" id="IPR009057">
    <property type="entry name" value="Homeodomain-like_sf"/>
</dbReference>
<proteinExistence type="predicted"/>
<dbReference type="Pfam" id="PF00440">
    <property type="entry name" value="TetR_N"/>
    <property type="match status" value="1"/>
</dbReference>
<keyword evidence="2 4" id="KW-0238">DNA-binding</keyword>
<evidence type="ECO:0000313" key="7">
    <source>
        <dbReference type="Proteomes" id="UP000186040"/>
    </source>
</evidence>
<evidence type="ECO:0000256" key="1">
    <source>
        <dbReference type="ARBA" id="ARBA00023015"/>
    </source>
</evidence>
<evidence type="ECO:0000256" key="2">
    <source>
        <dbReference type="ARBA" id="ARBA00023125"/>
    </source>
</evidence>
<dbReference type="SUPFAM" id="SSF46689">
    <property type="entry name" value="Homeodomain-like"/>
    <property type="match status" value="1"/>
</dbReference>
<evidence type="ECO:0000313" key="6">
    <source>
        <dbReference type="EMBL" id="OLR93370.1"/>
    </source>
</evidence>
<accession>A0A1Q9LMW7</accession>
<dbReference type="STRING" id="1193682.BJP25_16810"/>
<dbReference type="Gene3D" id="1.10.357.10">
    <property type="entry name" value="Tetracycline Repressor, domain 2"/>
    <property type="match status" value="1"/>
</dbReference>
<evidence type="ECO:0000256" key="4">
    <source>
        <dbReference type="PROSITE-ProRule" id="PRU00335"/>
    </source>
</evidence>
<keyword evidence="1" id="KW-0805">Transcription regulation</keyword>
<dbReference type="InterPro" id="IPR001647">
    <property type="entry name" value="HTH_TetR"/>
</dbReference>
<dbReference type="PANTHER" id="PTHR47506">
    <property type="entry name" value="TRANSCRIPTIONAL REGULATORY PROTEIN"/>
    <property type="match status" value="1"/>
</dbReference>
<protein>
    <submittedName>
        <fullName evidence="6">TetR family transcriptional regulator</fullName>
    </submittedName>
</protein>
<dbReference type="Proteomes" id="UP000186040">
    <property type="component" value="Unassembled WGS sequence"/>
</dbReference>